<sequence length="42" mass="4637">MYGTSGLFIEEVVFAMTSNDSNESNCFHPLPDKSKQKGVNTL</sequence>
<comment type="caution">
    <text evidence="2">The sequence shown here is derived from an EMBL/GenBank/DDBJ whole genome shotgun (WGS) entry which is preliminary data.</text>
</comment>
<evidence type="ECO:0000313" key="2">
    <source>
        <dbReference type="EMBL" id="CAG8612435.1"/>
    </source>
</evidence>
<reference evidence="2" key="1">
    <citation type="submission" date="2021-06" db="EMBL/GenBank/DDBJ databases">
        <authorList>
            <person name="Kallberg Y."/>
            <person name="Tangrot J."/>
            <person name="Rosling A."/>
        </authorList>
    </citation>
    <scope>NUCLEOTIDE SEQUENCE</scope>
    <source>
        <strain evidence="2">MA453B</strain>
    </source>
</reference>
<evidence type="ECO:0000313" key="3">
    <source>
        <dbReference type="Proteomes" id="UP000789405"/>
    </source>
</evidence>
<protein>
    <submittedName>
        <fullName evidence="2">2526_t:CDS:1</fullName>
    </submittedName>
</protein>
<name>A0A9N9GJA2_9GLOM</name>
<organism evidence="2 3">
    <name type="scientific">Dentiscutata erythropus</name>
    <dbReference type="NCBI Taxonomy" id="1348616"/>
    <lineage>
        <taxon>Eukaryota</taxon>
        <taxon>Fungi</taxon>
        <taxon>Fungi incertae sedis</taxon>
        <taxon>Mucoromycota</taxon>
        <taxon>Glomeromycotina</taxon>
        <taxon>Glomeromycetes</taxon>
        <taxon>Diversisporales</taxon>
        <taxon>Gigasporaceae</taxon>
        <taxon>Dentiscutata</taxon>
    </lineage>
</organism>
<dbReference type="Proteomes" id="UP000789405">
    <property type="component" value="Unassembled WGS sequence"/>
</dbReference>
<feature type="region of interest" description="Disordered" evidence="1">
    <location>
        <begin position="21"/>
        <end position="42"/>
    </location>
</feature>
<accession>A0A9N9GJA2</accession>
<proteinExistence type="predicted"/>
<dbReference type="AlphaFoldDB" id="A0A9N9GJA2"/>
<dbReference type="EMBL" id="CAJVPY010004185">
    <property type="protein sequence ID" value="CAG8612435.1"/>
    <property type="molecule type" value="Genomic_DNA"/>
</dbReference>
<keyword evidence="3" id="KW-1185">Reference proteome</keyword>
<gene>
    <name evidence="2" type="ORF">DERYTH_LOCUS8211</name>
</gene>
<evidence type="ECO:0000256" key="1">
    <source>
        <dbReference type="SAM" id="MobiDB-lite"/>
    </source>
</evidence>